<dbReference type="InterPro" id="IPR044830">
    <property type="entry name" value="HD-Zip_III"/>
</dbReference>
<dbReference type="InterPro" id="IPR002913">
    <property type="entry name" value="START_lipid-bd_dom"/>
</dbReference>
<keyword evidence="2" id="KW-1185">Reference proteome</keyword>
<dbReference type="PANTHER" id="PTHR45950">
    <property type="entry name" value="HOMEOBOX-LEUCINE ZIPPER PROTEIN ATHB-14"/>
    <property type="match status" value="1"/>
</dbReference>
<proteinExistence type="predicted"/>
<dbReference type="PANTHER" id="PTHR45950:SF6">
    <property type="entry name" value="HOMEOBOX-LEUCINE ZIPPER PROTEIN ATHB-8"/>
    <property type="match status" value="1"/>
</dbReference>
<sequence>MHMIFSNGSLVFAPFPGPDSIGIVAISHGCSGVAARACGLVGLDPTRVAEILKDRPSWYRDCRAVDVTNVLSTGNGGTIELLYMQTSGDFQGNNRPHV</sequence>
<evidence type="ECO:0000313" key="3">
    <source>
        <dbReference type="RefSeq" id="XP_040931869.1"/>
    </source>
</evidence>
<name>A0ABM2YMW0_GOSHI</name>
<dbReference type="Proteomes" id="UP000818029">
    <property type="component" value="Chromosome A08"/>
</dbReference>
<dbReference type="Pfam" id="PF01852">
    <property type="entry name" value="START"/>
    <property type="match status" value="1"/>
</dbReference>
<reference evidence="2" key="1">
    <citation type="journal article" date="2020" name="Nat. Genet.">
        <title>Genomic diversifications of five Gossypium allopolyploid species and their impact on cotton improvement.</title>
        <authorList>
            <person name="Chen Z.J."/>
            <person name="Sreedasyam A."/>
            <person name="Ando A."/>
            <person name="Song Q."/>
            <person name="De Santiago L.M."/>
            <person name="Hulse-Kemp A.M."/>
            <person name="Ding M."/>
            <person name="Ye W."/>
            <person name="Kirkbride R.C."/>
            <person name="Jenkins J."/>
            <person name="Plott C."/>
            <person name="Lovell J."/>
            <person name="Lin Y.M."/>
            <person name="Vaughn R."/>
            <person name="Liu B."/>
            <person name="Simpson S."/>
            <person name="Scheffler B.E."/>
            <person name="Wen L."/>
            <person name="Saski C.A."/>
            <person name="Grover C.E."/>
            <person name="Hu G."/>
            <person name="Conover J.L."/>
            <person name="Carlson J.W."/>
            <person name="Shu S."/>
            <person name="Boston L.B."/>
            <person name="Williams M."/>
            <person name="Peterson D.G."/>
            <person name="McGee K."/>
            <person name="Jones D.C."/>
            <person name="Wendel J.F."/>
            <person name="Stelly D.M."/>
            <person name="Grimwood J."/>
            <person name="Schmutz J."/>
        </authorList>
    </citation>
    <scope>NUCLEOTIDE SEQUENCE [LARGE SCALE GENOMIC DNA]</scope>
    <source>
        <strain evidence="2">cv. TM-1</strain>
    </source>
</reference>
<protein>
    <submittedName>
        <fullName evidence="3">Homeobox-leucine zipper protein ATHB-15-like</fullName>
    </submittedName>
</protein>
<gene>
    <name evidence="3" type="primary">LOC121205004</name>
</gene>
<evidence type="ECO:0000313" key="2">
    <source>
        <dbReference type="Proteomes" id="UP000818029"/>
    </source>
</evidence>
<feature type="domain" description="START" evidence="1">
    <location>
        <begin position="17"/>
        <end position="86"/>
    </location>
</feature>
<dbReference type="GeneID" id="121205004"/>
<reference evidence="3" key="2">
    <citation type="submission" date="2025-08" db="UniProtKB">
        <authorList>
            <consortium name="RefSeq"/>
        </authorList>
    </citation>
    <scope>IDENTIFICATION</scope>
</reference>
<accession>A0ABM2YMW0</accession>
<organism evidence="2 3">
    <name type="scientific">Gossypium hirsutum</name>
    <name type="common">Upland cotton</name>
    <name type="synonym">Gossypium mexicanum</name>
    <dbReference type="NCBI Taxonomy" id="3635"/>
    <lineage>
        <taxon>Eukaryota</taxon>
        <taxon>Viridiplantae</taxon>
        <taxon>Streptophyta</taxon>
        <taxon>Embryophyta</taxon>
        <taxon>Tracheophyta</taxon>
        <taxon>Spermatophyta</taxon>
        <taxon>Magnoliopsida</taxon>
        <taxon>eudicotyledons</taxon>
        <taxon>Gunneridae</taxon>
        <taxon>Pentapetalae</taxon>
        <taxon>rosids</taxon>
        <taxon>malvids</taxon>
        <taxon>Malvales</taxon>
        <taxon>Malvaceae</taxon>
        <taxon>Malvoideae</taxon>
        <taxon>Gossypium</taxon>
    </lineage>
</organism>
<evidence type="ECO:0000259" key="1">
    <source>
        <dbReference type="Pfam" id="PF01852"/>
    </source>
</evidence>
<dbReference type="SUPFAM" id="SSF55961">
    <property type="entry name" value="Bet v1-like"/>
    <property type="match status" value="1"/>
</dbReference>
<dbReference type="RefSeq" id="XP_040931869.1">
    <property type="nucleotide sequence ID" value="XM_041075935.1"/>
</dbReference>